<proteinExistence type="predicted"/>
<reference evidence="2 3" key="1">
    <citation type="submission" date="2018-10" db="EMBL/GenBank/DDBJ databases">
        <title>Natrarchaeobius chitinivorans gen. nov., sp. nov., and Natrarchaeobius haloalkaliphilus sp. nov., alkaliphilic, chitin-utilizing haloarchaea from hypersaline alkaline lakes.</title>
        <authorList>
            <person name="Sorokin D.Y."/>
            <person name="Elcheninov A.G."/>
            <person name="Kostrikina N.A."/>
            <person name="Bale N.J."/>
            <person name="Sinninghe Damste J.S."/>
            <person name="Khijniak T.V."/>
            <person name="Kublanov I.V."/>
            <person name="Toshchakov S.V."/>
        </authorList>
    </citation>
    <scope>NUCLEOTIDE SEQUENCE [LARGE SCALE GENOMIC DNA]</scope>
    <source>
        <strain evidence="2 3">AArcht7</strain>
    </source>
</reference>
<keyword evidence="3" id="KW-1185">Reference proteome</keyword>
<evidence type="ECO:0000313" key="3">
    <source>
        <dbReference type="Proteomes" id="UP000281431"/>
    </source>
</evidence>
<sequence length="82" mass="8726">MVPGAGLSSGRAVGAPPRLEGGASSLGGEPGRWWASDRTPRDEREHGLERRLTDQRVVPVQPALAFAERPPSRGRSSVRGRG</sequence>
<comment type="caution">
    <text evidence="2">The sequence shown here is derived from an EMBL/GenBank/DDBJ whole genome shotgun (WGS) entry which is preliminary data.</text>
</comment>
<accession>A0A3N6MB03</accession>
<dbReference type="Proteomes" id="UP000281431">
    <property type="component" value="Unassembled WGS sequence"/>
</dbReference>
<feature type="compositionally biased region" description="Basic and acidic residues" evidence="1">
    <location>
        <begin position="38"/>
        <end position="54"/>
    </location>
</feature>
<evidence type="ECO:0000256" key="1">
    <source>
        <dbReference type="SAM" id="MobiDB-lite"/>
    </source>
</evidence>
<organism evidence="2 3">
    <name type="scientific">Natrarchaeobius chitinivorans</name>
    <dbReference type="NCBI Taxonomy" id="1679083"/>
    <lineage>
        <taxon>Archaea</taxon>
        <taxon>Methanobacteriati</taxon>
        <taxon>Methanobacteriota</taxon>
        <taxon>Stenosarchaea group</taxon>
        <taxon>Halobacteria</taxon>
        <taxon>Halobacteriales</taxon>
        <taxon>Natrialbaceae</taxon>
        <taxon>Natrarchaeobius</taxon>
    </lineage>
</organism>
<protein>
    <submittedName>
        <fullName evidence="2">Uncharacterized protein</fullName>
    </submittedName>
</protein>
<dbReference type="EMBL" id="REFZ01000008">
    <property type="protein sequence ID" value="RQG99717.1"/>
    <property type="molecule type" value="Genomic_DNA"/>
</dbReference>
<dbReference type="AlphaFoldDB" id="A0A3N6MB03"/>
<name>A0A3N6MB03_NATCH</name>
<gene>
    <name evidence="2" type="ORF">EA472_13770</name>
</gene>
<feature type="region of interest" description="Disordered" evidence="1">
    <location>
        <begin position="1"/>
        <end position="82"/>
    </location>
</feature>
<evidence type="ECO:0000313" key="2">
    <source>
        <dbReference type="EMBL" id="RQG99717.1"/>
    </source>
</evidence>